<accession>A0ACB9P1N6</accession>
<organism evidence="1 2">
    <name type="scientific">Melastoma candidum</name>
    <dbReference type="NCBI Taxonomy" id="119954"/>
    <lineage>
        <taxon>Eukaryota</taxon>
        <taxon>Viridiplantae</taxon>
        <taxon>Streptophyta</taxon>
        <taxon>Embryophyta</taxon>
        <taxon>Tracheophyta</taxon>
        <taxon>Spermatophyta</taxon>
        <taxon>Magnoliopsida</taxon>
        <taxon>eudicotyledons</taxon>
        <taxon>Gunneridae</taxon>
        <taxon>Pentapetalae</taxon>
        <taxon>rosids</taxon>
        <taxon>malvids</taxon>
        <taxon>Myrtales</taxon>
        <taxon>Melastomataceae</taxon>
        <taxon>Melastomatoideae</taxon>
        <taxon>Melastomateae</taxon>
        <taxon>Melastoma</taxon>
    </lineage>
</organism>
<evidence type="ECO:0000313" key="1">
    <source>
        <dbReference type="EMBL" id="KAI4340400.1"/>
    </source>
</evidence>
<gene>
    <name evidence="1" type="ORF">MLD38_025239</name>
</gene>
<proteinExistence type="predicted"/>
<evidence type="ECO:0000313" key="2">
    <source>
        <dbReference type="Proteomes" id="UP001057402"/>
    </source>
</evidence>
<dbReference type="EMBL" id="CM042886">
    <property type="protein sequence ID" value="KAI4340400.1"/>
    <property type="molecule type" value="Genomic_DNA"/>
</dbReference>
<name>A0ACB9P1N6_9MYRT</name>
<keyword evidence="2" id="KW-1185">Reference proteome</keyword>
<protein>
    <submittedName>
        <fullName evidence="1">Uncharacterized protein</fullName>
    </submittedName>
</protein>
<comment type="caution">
    <text evidence="1">The sequence shown here is derived from an EMBL/GenBank/DDBJ whole genome shotgun (WGS) entry which is preliminary data.</text>
</comment>
<reference evidence="2" key="1">
    <citation type="journal article" date="2023" name="Front. Plant Sci.">
        <title>Chromosomal-level genome assembly of Melastoma candidum provides insights into trichome evolution.</title>
        <authorList>
            <person name="Zhong Y."/>
            <person name="Wu W."/>
            <person name="Sun C."/>
            <person name="Zou P."/>
            <person name="Liu Y."/>
            <person name="Dai S."/>
            <person name="Zhou R."/>
        </authorList>
    </citation>
    <scope>NUCLEOTIDE SEQUENCE [LARGE SCALE GENOMIC DNA]</scope>
</reference>
<dbReference type="Proteomes" id="UP001057402">
    <property type="component" value="Chromosome 7"/>
</dbReference>
<sequence>MSDEGEKTCPLCAEEMDLTDQQLRPCKCGYEICVWCWHHIMEMAEKNDSEGRCPACRTPYDKEKIVGMTANCERLMAEANTEKKSKSQKAKTKVTEGRKQLTSVRVIQRNLVYIVGLPLHMADEDLLQRRDYFGQYGKVLKVSMSRTSAGVIQQFPNNTCSVYITYSREEEAVRCIQSVHGYVLEGKPLRACFGTTKYCHAWLRNMSCNNPDCLYLHEVGPHEDSFTKDEVISAYTRTRVQQLTGNPSSLQRRCGNALPPPFDDYSVNSSSGKPTVKNTPFAATSIVKGSSTYGSKHISLPAAASWGTRASSLQSVSAISYGHTRQKSDSMDNVLNAVCPTSSDAVKKTPAEEPLHWRHAKGEWKSSSHPKQPVESSTSDRSDISDGIPDPSEDTRSFSCIQSQGDSTSSFDGLLGGNLSSDHTWESYSFDEEKEGNRTDDVDLSDMPSALYSVTLDSNCAQSVGGSYSANAKGTLTKLPSSENMQQQNMNMDGEIGSEKPIHSNDQPHFQFEKQTIQIEAPNVHNEVEDDVLTFDNRRQKDPEVVHSSAFMSKVGSLSRSSSHLTMTSLSFPHNETFGRTSPTSDPVFVDSKHGHNPAQSIPNSSNMSNGYYESSSYNISGINAIATSSIPPCKVEKGWTGEWPASVAGRNGILDAGESTIISNILSLDVDALDDSLTSPHNLAKLLGETDEQPGLRQLTSRKMPNSNQSRFSFARQEETAPAIDGNASFSFPGKHERMNLTPGFPESREPLYAGSGSSNGFYSLSFSGAENSPGNQFGVSPGRNSMSRSQMVAPPGFSVPSKAPPPGFSSRDKPENILETSRGVRNTSTWLSNAQQPPLGGNIGHSPDIEFMDPAILAVGKGSFEGGFSNSSFDLNSSYGIQSTHFERDSRLQSMMQGSLPAQRNLSYIPSDNYSSMNGSFGTSQRILDRSSMGELPPFSSFPIQQGINGLVSNGSWEGWNDIQSGDGLSISQLLRMDNRLGLNKYSDGFEDSKFWMPISGDLYNNKTFGFLDPKLGGGCRLVADPNGGKLVDNCTPNSMEVANVQQAVGFMCCMELEPLKRLWRRFVGGPWIVQGG</sequence>